<evidence type="ECO:0000259" key="1">
    <source>
        <dbReference type="Pfam" id="PF01979"/>
    </source>
</evidence>
<dbReference type="InterPro" id="IPR006680">
    <property type="entry name" value="Amidohydro-rel"/>
</dbReference>
<name>A0AB39HSQ3_9BACI</name>
<dbReference type="Pfam" id="PF01979">
    <property type="entry name" value="Amidohydro_1"/>
    <property type="match status" value="1"/>
</dbReference>
<evidence type="ECO:0000313" key="2">
    <source>
        <dbReference type="EMBL" id="XDK33036.1"/>
    </source>
</evidence>
<dbReference type="PANTHER" id="PTHR43135:SF3">
    <property type="entry name" value="ALPHA-D-RIBOSE 1-METHYLPHOSPHONATE 5-TRIPHOSPHATE DIPHOSPHATASE"/>
    <property type="match status" value="1"/>
</dbReference>
<dbReference type="InterPro" id="IPR051781">
    <property type="entry name" value="Metallo-dep_Hydrolase"/>
</dbReference>
<dbReference type="SUPFAM" id="SSF51338">
    <property type="entry name" value="Composite domain of metallo-dependent hydrolases"/>
    <property type="match status" value="1"/>
</dbReference>
<dbReference type="Gene3D" id="2.30.40.10">
    <property type="entry name" value="Urease, subunit C, domain 1"/>
    <property type="match status" value="1"/>
</dbReference>
<reference evidence="2" key="1">
    <citation type="submission" date="2024-07" db="EMBL/GenBank/DDBJ databases">
        <title>Halotolerant mesophilic bacterium Ornithinibacillus sp. 4-3, sp. nov., isolated from soil.</title>
        <authorList>
            <person name="Sidarenka A.V."/>
            <person name="Guliayeva D.E."/>
            <person name="Leanovich S.I."/>
            <person name="Hileuskaya K.S."/>
            <person name="Akhremchuk A.E."/>
            <person name="Sikolenko M.A."/>
            <person name="Valentovich L.N."/>
        </authorList>
    </citation>
    <scope>NUCLEOTIDE SEQUENCE</scope>
    <source>
        <strain evidence="2">4-3</strain>
    </source>
</reference>
<dbReference type="SUPFAM" id="SSF51556">
    <property type="entry name" value="Metallo-dependent hydrolases"/>
    <property type="match status" value="1"/>
</dbReference>
<dbReference type="GO" id="GO:0016810">
    <property type="term" value="F:hydrolase activity, acting on carbon-nitrogen (but not peptide) bonds"/>
    <property type="evidence" value="ECO:0007669"/>
    <property type="project" value="InterPro"/>
</dbReference>
<dbReference type="InterPro" id="IPR032466">
    <property type="entry name" value="Metal_Hydrolase"/>
</dbReference>
<dbReference type="RefSeq" id="WP_368653723.1">
    <property type="nucleotide sequence ID" value="NZ_CP162599.1"/>
</dbReference>
<dbReference type="InterPro" id="IPR011059">
    <property type="entry name" value="Metal-dep_hydrolase_composite"/>
</dbReference>
<dbReference type="EMBL" id="CP162599">
    <property type="protein sequence ID" value="XDK33036.1"/>
    <property type="molecule type" value="Genomic_DNA"/>
</dbReference>
<organism evidence="2">
    <name type="scientific">Ornithinibacillus sp. 4-3</name>
    <dbReference type="NCBI Taxonomy" id="3231488"/>
    <lineage>
        <taxon>Bacteria</taxon>
        <taxon>Bacillati</taxon>
        <taxon>Bacillota</taxon>
        <taxon>Bacilli</taxon>
        <taxon>Bacillales</taxon>
        <taxon>Bacillaceae</taxon>
        <taxon>Ornithinibacillus</taxon>
    </lineage>
</organism>
<dbReference type="InterPro" id="IPR057744">
    <property type="entry name" value="OTAase-like"/>
</dbReference>
<gene>
    <name evidence="2" type="ORF">AB4Y30_01255</name>
</gene>
<feature type="domain" description="Amidohydrolase-related" evidence="1">
    <location>
        <begin position="54"/>
        <end position="389"/>
    </location>
</feature>
<accession>A0AB39HSQ3</accession>
<dbReference type="CDD" id="cd01299">
    <property type="entry name" value="Met_dep_hydrolase_A"/>
    <property type="match status" value="1"/>
</dbReference>
<dbReference type="AlphaFoldDB" id="A0AB39HSQ3"/>
<dbReference type="Gene3D" id="3.20.20.140">
    <property type="entry name" value="Metal-dependent hydrolases"/>
    <property type="match status" value="1"/>
</dbReference>
<proteinExistence type="predicted"/>
<dbReference type="PANTHER" id="PTHR43135">
    <property type="entry name" value="ALPHA-D-RIBOSE 1-METHYLPHOSPHONATE 5-TRIPHOSPHATE DIPHOSPHATASE"/>
    <property type="match status" value="1"/>
</dbReference>
<protein>
    <submittedName>
        <fullName evidence="2">Amidohydrolase family protein</fullName>
    </submittedName>
</protein>
<sequence length="395" mass="42078">MKTKITDVTIYDGVGKKLENTEILFDESGILAIGQEAEAQDADMKIDGSGYTCLPGLIDAHVHLNSDGEPDSMKQKAEDNEATGALRALVNSNKHIQAGVVTVRNAGSKYNIDISLRNAINEGIVKGPRILASGYPIVMTGGHCHSWAMEADGVDEVRKAARKQLKAGADFLKFMATGGGLTPGVKSGASQLSKEEMKAGCQEAENTGRTTAAHAQGNEGIKNAIRAGITTIEHGVELDDEAIELMLENGTYLVATLAAPHNIVKHGVEAGIPEYAVQKNKEAIVPHQASFQKAYSAGVKIAAGTDAGTPFNYHGDFATELELMAKLGMSIREVITAATYTAAEALRIEKETGSLEVGKCSDLILLKGDPEEDISAFRKVEYVFRNGNLMFKSSI</sequence>